<protein>
    <submittedName>
        <fullName evidence="3">Maleylpyruvate isomerase family mycothiol-dependent enzyme</fullName>
    </submittedName>
</protein>
<feature type="domain" description="SCP2" evidence="1">
    <location>
        <begin position="205"/>
        <end position="267"/>
    </location>
</feature>
<evidence type="ECO:0000259" key="1">
    <source>
        <dbReference type="Pfam" id="PF02036"/>
    </source>
</evidence>
<evidence type="ECO:0000313" key="3">
    <source>
        <dbReference type="EMBL" id="GAA3002430.1"/>
    </source>
</evidence>
<dbReference type="Pfam" id="PF02036">
    <property type="entry name" value="SCP2"/>
    <property type="match status" value="1"/>
</dbReference>
<evidence type="ECO:0000313" key="4">
    <source>
        <dbReference type="Proteomes" id="UP001499930"/>
    </source>
</evidence>
<proteinExistence type="predicted"/>
<name>A0ABP6KD02_9ACTN</name>
<dbReference type="SUPFAM" id="SSF55718">
    <property type="entry name" value="SCP-like"/>
    <property type="match status" value="1"/>
</dbReference>
<keyword evidence="3" id="KW-0547">Nucleotide-binding</keyword>
<accession>A0ABP6KD02</accession>
<dbReference type="InterPro" id="IPR003033">
    <property type="entry name" value="SCP2_sterol-bd_dom"/>
</dbReference>
<evidence type="ECO:0000259" key="2">
    <source>
        <dbReference type="Pfam" id="PF11716"/>
    </source>
</evidence>
<dbReference type="Pfam" id="PF11716">
    <property type="entry name" value="MDMPI_N"/>
    <property type="match status" value="1"/>
</dbReference>
<keyword evidence="4" id="KW-1185">Reference proteome</keyword>
<dbReference type="EMBL" id="BAAAWD010000006">
    <property type="protein sequence ID" value="GAA3002430.1"/>
    <property type="molecule type" value="Genomic_DNA"/>
</dbReference>
<dbReference type="SUPFAM" id="SSF109854">
    <property type="entry name" value="DinB/YfiT-like putative metalloenzymes"/>
    <property type="match status" value="1"/>
</dbReference>
<organism evidence="3 4">
    <name type="scientific">Streptosporangium longisporum</name>
    <dbReference type="NCBI Taxonomy" id="46187"/>
    <lineage>
        <taxon>Bacteria</taxon>
        <taxon>Bacillati</taxon>
        <taxon>Actinomycetota</taxon>
        <taxon>Actinomycetes</taxon>
        <taxon>Streptosporangiales</taxon>
        <taxon>Streptosporangiaceae</taxon>
        <taxon>Streptosporangium</taxon>
    </lineage>
</organism>
<sequence>MTAGTTEDLWHKVRTALERNGDRFAELVVSAPDAQVMVTGDWSVADTAAHVAGIAAYYPSLLRPGDVPTPFPDLADRMRSVDVDRVAELNHHLMREITERDPRVLAERLRRHVGEILRMSEDLDPDRTVTWLGSSRVTVAGLLAHLVNELMIHGWDIARAVGAPWPMSPGDAGLFLDLFVTGLLRNGFGSLLDTGEPPDPRRVAVEFRSPHTRPVTLVLRDGKVTVEEPGARADVRLRFDPVTLNLMLFGRVSQVRAALTGKVVVTGRRPWLLSAFLRKVRLPSNSYPAPAVAGEP</sequence>
<dbReference type="Proteomes" id="UP001499930">
    <property type="component" value="Unassembled WGS sequence"/>
</dbReference>
<dbReference type="Gene3D" id="1.20.120.450">
    <property type="entry name" value="dinb family like domain"/>
    <property type="match status" value="1"/>
</dbReference>
<dbReference type="InterPro" id="IPR034660">
    <property type="entry name" value="DinB/YfiT-like"/>
</dbReference>
<dbReference type="InterPro" id="IPR036527">
    <property type="entry name" value="SCP2_sterol-bd_dom_sf"/>
</dbReference>
<keyword evidence="3" id="KW-0067">ATP-binding</keyword>
<dbReference type="RefSeq" id="WP_344892831.1">
    <property type="nucleotide sequence ID" value="NZ_BAAAWD010000006.1"/>
</dbReference>
<dbReference type="GO" id="GO:0016853">
    <property type="term" value="F:isomerase activity"/>
    <property type="evidence" value="ECO:0007669"/>
    <property type="project" value="UniProtKB-KW"/>
</dbReference>
<keyword evidence="3" id="KW-0413">Isomerase</keyword>
<feature type="domain" description="Mycothiol-dependent maleylpyruvate isomerase metal-binding" evidence="2">
    <location>
        <begin position="15"/>
        <end position="158"/>
    </location>
</feature>
<gene>
    <name evidence="3" type="ORF">GCM10017559_24630</name>
</gene>
<comment type="caution">
    <text evidence="3">The sequence shown here is derived from an EMBL/GenBank/DDBJ whole genome shotgun (WGS) entry which is preliminary data.</text>
</comment>
<dbReference type="GO" id="GO:0005524">
    <property type="term" value="F:ATP binding"/>
    <property type="evidence" value="ECO:0007669"/>
    <property type="project" value="UniProtKB-KW"/>
</dbReference>
<dbReference type="InterPro" id="IPR024344">
    <property type="entry name" value="MDMPI_metal-binding"/>
</dbReference>
<reference evidence="4" key="1">
    <citation type="journal article" date="2019" name="Int. J. Syst. Evol. Microbiol.">
        <title>The Global Catalogue of Microorganisms (GCM) 10K type strain sequencing project: providing services to taxonomists for standard genome sequencing and annotation.</title>
        <authorList>
            <consortium name="The Broad Institute Genomics Platform"/>
            <consortium name="The Broad Institute Genome Sequencing Center for Infectious Disease"/>
            <person name="Wu L."/>
            <person name="Ma J."/>
        </authorList>
    </citation>
    <scope>NUCLEOTIDE SEQUENCE [LARGE SCALE GENOMIC DNA]</scope>
    <source>
        <strain evidence="4">JCM 3106</strain>
    </source>
</reference>